<dbReference type="VEuPathDB" id="FungiDB:CLCR_09347"/>
<keyword evidence="3" id="KW-1185">Reference proteome</keyword>
<feature type="region of interest" description="Disordered" evidence="1">
    <location>
        <begin position="32"/>
        <end position="51"/>
    </location>
</feature>
<protein>
    <submittedName>
        <fullName evidence="2">Uncharacterized protein</fullName>
    </submittedName>
</protein>
<reference evidence="3" key="1">
    <citation type="submission" date="2015-07" db="EMBL/GenBank/DDBJ databases">
        <authorList>
            <person name="Teixeira M.M."/>
            <person name="Souza R.C."/>
            <person name="Almeida L.G."/>
            <person name="Vicente V.A."/>
            <person name="de Hoog S."/>
            <person name="Bocca A.L."/>
            <person name="de Almeida S.R."/>
            <person name="Vasconcelos A.T."/>
            <person name="Felipe M.S."/>
        </authorList>
    </citation>
    <scope>NUCLEOTIDE SEQUENCE [LARGE SCALE GENOMIC DNA]</scope>
    <source>
        <strain evidence="3">KSF</strain>
    </source>
</reference>
<dbReference type="EMBL" id="LGRB01000009">
    <property type="protein sequence ID" value="OCT50940.1"/>
    <property type="molecule type" value="Genomic_DNA"/>
</dbReference>
<proteinExistence type="predicted"/>
<evidence type="ECO:0000256" key="1">
    <source>
        <dbReference type="SAM" id="MobiDB-lite"/>
    </source>
</evidence>
<name>A0A1C1CR08_9EURO</name>
<evidence type="ECO:0000313" key="2">
    <source>
        <dbReference type="EMBL" id="OCT50940.1"/>
    </source>
</evidence>
<evidence type="ECO:0000313" key="3">
    <source>
        <dbReference type="Proteomes" id="UP000094526"/>
    </source>
</evidence>
<comment type="caution">
    <text evidence="2">The sequence shown here is derived from an EMBL/GenBank/DDBJ whole genome shotgun (WGS) entry which is preliminary data.</text>
</comment>
<dbReference type="AlphaFoldDB" id="A0A1C1CR08"/>
<dbReference type="Proteomes" id="UP000094526">
    <property type="component" value="Unassembled WGS sequence"/>
</dbReference>
<feature type="compositionally biased region" description="Basic and acidic residues" evidence="1">
    <location>
        <begin position="74"/>
        <end position="90"/>
    </location>
</feature>
<feature type="region of interest" description="Disordered" evidence="1">
    <location>
        <begin position="56"/>
        <end position="90"/>
    </location>
</feature>
<gene>
    <name evidence="2" type="ORF">CLCR_09347</name>
</gene>
<sequence length="90" mass="10245">MKRSQKSPPHIAKDVDVVCTHQHPEKLTVFQAGEPSAHHEEQLEDMGTEDQVIEYVEKVPQRRRPAPDGTYPKQGEDERVSTEQRSATDP</sequence>
<accession>A0A1C1CR08</accession>
<organism evidence="2 3">
    <name type="scientific">Cladophialophora carrionii</name>
    <dbReference type="NCBI Taxonomy" id="86049"/>
    <lineage>
        <taxon>Eukaryota</taxon>
        <taxon>Fungi</taxon>
        <taxon>Dikarya</taxon>
        <taxon>Ascomycota</taxon>
        <taxon>Pezizomycotina</taxon>
        <taxon>Eurotiomycetes</taxon>
        <taxon>Chaetothyriomycetidae</taxon>
        <taxon>Chaetothyriales</taxon>
        <taxon>Herpotrichiellaceae</taxon>
        <taxon>Cladophialophora</taxon>
    </lineage>
</organism>
<feature type="compositionally biased region" description="Acidic residues" evidence="1">
    <location>
        <begin position="42"/>
        <end position="51"/>
    </location>
</feature>